<dbReference type="SUPFAM" id="SSF46689">
    <property type="entry name" value="Homeodomain-like"/>
    <property type="match status" value="2"/>
</dbReference>
<sequence length="320" mass="35900">MEFLDEETRPKVSFQSRVTSSSSSSTELETQRINKPIAFICVFISVIVSLLTIFFIQSETLRFVLLWFSIAFIVGPFAPISITGGDIRVGEGEVVEFPDQIVESDEEIKKRVPNRRNKSRRSEEPLETAVMGLDSMEKVVVEEKSEKKKKREKDLVLEEKEWTDGDFDLLKKQITKHPVGTPKRWELITEAFRGRHGVDNVIKTAKSFSEKKPGNGDSFSQFLKQRKPLDKRMEDGNGELVENGEVKKENGGVGVVGGEGLSWSSAEDIALLNALKAFPKEVSMRWEKIAVAVPGRSKASCMKRVAELKKGFRSSKASAE</sequence>
<organism evidence="4 5">
    <name type="scientific">Thalictrum thalictroides</name>
    <name type="common">Rue-anemone</name>
    <name type="synonym">Anemone thalictroides</name>
    <dbReference type="NCBI Taxonomy" id="46969"/>
    <lineage>
        <taxon>Eukaryota</taxon>
        <taxon>Viridiplantae</taxon>
        <taxon>Streptophyta</taxon>
        <taxon>Embryophyta</taxon>
        <taxon>Tracheophyta</taxon>
        <taxon>Spermatophyta</taxon>
        <taxon>Magnoliopsida</taxon>
        <taxon>Ranunculales</taxon>
        <taxon>Ranunculaceae</taxon>
        <taxon>Thalictroideae</taxon>
        <taxon>Thalictrum</taxon>
    </lineage>
</organism>
<evidence type="ECO:0000313" key="4">
    <source>
        <dbReference type="EMBL" id="KAF5179761.1"/>
    </source>
</evidence>
<dbReference type="GO" id="GO:0051083">
    <property type="term" value="P:'de novo' cotranslational protein folding"/>
    <property type="evidence" value="ECO:0007669"/>
    <property type="project" value="InterPro"/>
</dbReference>
<evidence type="ECO:0000256" key="1">
    <source>
        <dbReference type="SAM" id="Coils"/>
    </source>
</evidence>
<dbReference type="GO" id="GO:0043022">
    <property type="term" value="F:ribosome binding"/>
    <property type="evidence" value="ECO:0007669"/>
    <property type="project" value="InterPro"/>
</dbReference>
<feature type="domain" description="Myb-like" evidence="3">
    <location>
        <begin position="262"/>
        <end position="304"/>
    </location>
</feature>
<dbReference type="AlphaFoldDB" id="A0A7J6V4W2"/>
<proteinExistence type="predicted"/>
<dbReference type="Pfam" id="PF00249">
    <property type="entry name" value="Myb_DNA-binding"/>
    <property type="match status" value="1"/>
</dbReference>
<dbReference type="PANTHER" id="PTHR43999">
    <property type="entry name" value="DNAJ HOMOLOG SUBFAMILY C MEMBER 2"/>
    <property type="match status" value="1"/>
</dbReference>
<dbReference type="Gene3D" id="1.10.10.60">
    <property type="entry name" value="Homeodomain-like"/>
    <property type="match status" value="2"/>
</dbReference>
<dbReference type="GO" id="GO:0030544">
    <property type="term" value="F:Hsp70 protein binding"/>
    <property type="evidence" value="ECO:0007669"/>
    <property type="project" value="InterPro"/>
</dbReference>
<keyword evidence="2" id="KW-0812">Transmembrane</keyword>
<keyword evidence="5" id="KW-1185">Reference proteome</keyword>
<accession>A0A7J6V4W2</accession>
<keyword evidence="2" id="KW-1133">Transmembrane helix</keyword>
<feature type="transmembrane region" description="Helical" evidence="2">
    <location>
        <begin position="63"/>
        <end position="82"/>
    </location>
</feature>
<evidence type="ECO:0000259" key="3">
    <source>
        <dbReference type="PROSITE" id="PS50090"/>
    </source>
</evidence>
<dbReference type="InterPro" id="IPR044634">
    <property type="entry name" value="Zuotin/DnaJC2"/>
</dbReference>
<dbReference type="FunFam" id="1.10.10.60:FF:000416">
    <property type="entry name" value="Myb family transcription factor"/>
    <property type="match status" value="1"/>
</dbReference>
<dbReference type="Pfam" id="PF23082">
    <property type="entry name" value="Myb_DNA-binding_2"/>
    <property type="match status" value="1"/>
</dbReference>
<evidence type="ECO:0000256" key="2">
    <source>
        <dbReference type="SAM" id="Phobius"/>
    </source>
</evidence>
<evidence type="ECO:0000313" key="5">
    <source>
        <dbReference type="Proteomes" id="UP000554482"/>
    </source>
</evidence>
<dbReference type="OrthoDB" id="10250354at2759"/>
<keyword evidence="1" id="KW-0175">Coiled coil</keyword>
<dbReference type="PROSITE" id="PS50090">
    <property type="entry name" value="MYB_LIKE"/>
    <property type="match status" value="1"/>
</dbReference>
<feature type="coiled-coil region" evidence="1">
    <location>
        <begin position="133"/>
        <end position="161"/>
    </location>
</feature>
<keyword evidence="2" id="KW-0472">Membrane</keyword>
<reference evidence="4 5" key="1">
    <citation type="submission" date="2020-06" db="EMBL/GenBank/DDBJ databases">
        <title>Transcriptomic and genomic resources for Thalictrum thalictroides and T. hernandezii: Facilitating candidate gene discovery in an emerging model plant lineage.</title>
        <authorList>
            <person name="Arias T."/>
            <person name="Riano-Pachon D.M."/>
            <person name="Di Stilio V.S."/>
        </authorList>
    </citation>
    <scope>NUCLEOTIDE SEQUENCE [LARGE SCALE GENOMIC DNA]</scope>
    <source>
        <strain evidence="5">cv. WT478/WT964</strain>
        <tissue evidence="4">Leaves</tissue>
    </source>
</reference>
<feature type="transmembrane region" description="Helical" evidence="2">
    <location>
        <begin position="37"/>
        <end position="56"/>
    </location>
</feature>
<dbReference type="GO" id="GO:0005829">
    <property type="term" value="C:cytosol"/>
    <property type="evidence" value="ECO:0007669"/>
    <property type="project" value="TreeGrafter"/>
</dbReference>
<name>A0A7J6V4W2_THATH</name>
<dbReference type="PANTHER" id="PTHR43999:SF3">
    <property type="entry name" value="TRANSCRIPTION FACTOR MAMYB"/>
    <property type="match status" value="1"/>
</dbReference>
<dbReference type="InterPro" id="IPR009057">
    <property type="entry name" value="Homeodomain-like_sf"/>
</dbReference>
<dbReference type="SMART" id="SM00717">
    <property type="entry name" value="SANT"/>
    <property type="match status" value="2"/>
</dbReference>
<dbReference type="InterPro" id="IPR001005">
    <property type="entry name" value="SANT/Myb"/>
</dbReference>
<comment type="caution">
    <text evidence="4">The sequence shown here is derived from an EMBL/GenBank/DDBJ whole genome shotgun (WGS) entry which is preliminary data.</text>
</comment>
<dbReference type="Proteomes" id="UP000554482">
    <property type="component" value="Unassembled WGS sequence"/>
</dbReference>
<protein>
    <submittedName>
        <fullName evidence="4">DnaJ-like protein</fullName>
    </submittedName>
</protein>
<dbReference type="EMBL" id="JABWDY010038370">
    <property type="protein sequence ID" value="KAF5179761.1"/>
    <property type="molecule type" value="Genomic_DNA"/>
</dbReference>
<dbReference type="CDD" id="cd00167">
    <property type="entry name" value="SANT"/>
    <property type="match status" value="1"/>
</dbReference>
<gene>
    <name evidence="4" type="ORF">FRX31_030651</name>
</gene>
<dbReference type="GO" id="GO:0006450">
    <property type="term" value="P:regulation of translational fidelity"/>
    <property type="evidence" value="ECO:0007669"/>
    <property type="project" value="InterPro"/>
</dbReference>